<dbReference type="EMBL" id="QGLE01000006">
    <property type="protein sequence ID" value="PWR22610.1"/>
    <property type="molecule type" value="Genomic_DNA"/>
</dbReference>
<name>A0A317E8T0_9PROT</name>
<dbReference type="GO" id="GO:0043093">
    <property type="term" value="P:FtsZ-dependent cytokinesis"/>
    <property type="evidence" value="ECO:0007669"/>
    <property type="project" value="UniProtKB-UniRule"/>
</dbReference>
<sequence>MSGAGKPAPWRHAFAKVLRQLDMFGFSAGPVDSRIRPMFRLFSRPSRLPVAGALLLAAWTAPAFGQAASDLGALRDHLAALSETATEIQLAQAGGVSPAAAAQLDLRLSALEEEIRRLTGKMEEAQNTADRNQAEMKRLQDDVEFRLNRLEEATGLMAGGGAPAAAGAGVGAAVTPTPAPAAPAPSTPAPAPAPSGGSSRPGGPSTASSSPAALTAYDAALGMLRRGEYDQAEASLKSFISTYGSDKLAGNAQYWLGETYYVRGNYDVAAQTFLTGVKTYGDSAKAPDSFLKLGMSLIQMGQKDKGCQVLGELPGRYADASQTIKSRADRERKAAGCP</sequence>
<dbReference type="InterPro" id="IPR011990">
    <property type="entry name" value="TPR-like_helical_dom_sf"/>
</dbReference>
<comment type="function">
    <text evidence="1">Mediates coordination of peptidoglycan synthesis and outer membrane constriction during cell division.</text>
</comment>
<organism evidence="3 4">
    <name type="scientific">Zavarzinia aquatilis</name>
    <dbReference type="NCBI Taxonomy" id="2211142"/>
    <lineage>
        <taxon>Bacteria</taxon>
        <taxon>Pseudomonadati</taxon>
        <taxon>Pseudomonadota</taxon>
        <taxon>Alphaproteobacteria</taxon>
        <taxon>Rhodospirillales</taxon>
        <taxon>Zavarziniaceae</taxon>
        <taxon>Zavarzinia</taxon>
    </lineage>
</organism>
<accession>A0A317E8T0</accession>
<dbReference type="Pfam" id="PF13174">
    <property type="entry name" value="TPR_6"/>
    <property type="match status" value="1"/>
</dbReference>
<dbReference type="NCBIfam" id="TIGR02795">
    <property type="entry name" value="tol_pal_ybgF"/>
    <property type="match status" value="1"/>
</dbReference>
<evidence type="ECO:0000313" key="4">
    <source>
        <dbReference type="Proteomes" id="UP000245461"/>
    </source>
</evidence>
<keyword evidence="1" id="KW-0175">Coiled coil</keyword>
<comment type="caution">
    <text evidence="3">The sequence shown here is derived from an EMBL/GenBank/DDBJ whole genome shotgun (WGS) entry which is preliminary data.</text>
</comment>
<feature type="compositionally biased region" description="Low complexity" evidence="2">
    <location>
        <begin position="194"/>
        <end position="211"/>
    </location>
</feature>
<keyword evidence="4" id="KW-1185">Reference proteome</keyword>
<evidence type="ECO:0000313" key="3">
    <source>
        <dbReference type="EMBL" id="PWR22610.1"/>
    </source>
</evidence>
<dbReference type="Gene3D" id="1.25.40.10">
    <property type="entry name" value="Tetratricopeptide repeat domain"/>
    <property type="match status" value="1"/>
</dbReference>
<dbReference type="InterPro" id="IPR034706">
    <property type="entry name" value="CpoB"/>
</dbReference>
<evidence type="ECO:0000256" key="1">
    <source>
        <dbReference type="HAMAP-Rule" id="MF_02066"/>
    </source>
</evidence>
<dbReference type="InterPro" id="IPR014162">
    <property type="entry name" value="CpoB_C"/>
</dbReference>
<proteinExistence type="inferred from homology"/>
<dbReference type="HAMAP" id="MF_02066">
    <property type="entry name" value="CpoB"/>
    <property type="match status" value="1"/>
</dbReference>
<dbReference type="InterPro" id="IPR019734">
    <property type="entry name" value="TPR_rpt"/>
</dbReference>
<dbReference type="Proteomes" id="UP000245461">
    <property type="component" value="Unassembled WGS sequence"/>
</dbReference>
<protein>
    <recommendedName>
        <fullName evidence="1">Cell division coordinator CpoB</fullName>
    </recommendedName>
</protein>
<feature type="coiled-coil region" evidence="1">
    <location>
        <begin position="101"/>
        <end position="142"/>
    </location>
</feature>
<feature type="compositionally biased region" description="Pro residues" evidence="2">
    <location>
        <begin position="177"/>
        <end position="193"/>
    </location>
</feature>
<dbReference type="AlphaFoldDB" id="A0A317E8T0"/>
<keyword evidence="1" id="KW-0132">Cell division</keyword>
<reference evidence="3 4" key="1">
    <citation type="submission" date="2018-05" db="EMBL/GenBank/DDBJ databases">
        <title>Zavarzinia sp. HR-AS.</title>
        <authorList>
            <person name="Lee Y."/>
            <person name="Jeon C.O."/>
        </authorList>
    </citation>
    <scope>NUCLEOTIDE SEQUENCE [LARGE SCALE GENOMIC DNA]</scope>
    <source>
        <strain evidence="3 4">HR-AS</strain>
    </source>
</reference>
<comment type="similarity">
    <text evidence="1">Belongs to the CpoB family.</text>
</comment>
<gene>
    <name evidence="3" type="primary">ygbF</name>
    <name evidence="1" type="synonym">cpoB</name>
    <name evidence="3" type="ORF">DKG74_12125</name>
</gene>
<keyword evidence="1" id="KW-0732">Signal</keyword>
<evidence type="ECO:0000256" key="2">
    <source>
        <dbReference type="SAM" id="MobiDB-lite"/>
    </source>
</evidence>
<keyword evidence="1" id="KW-0574">Periplasm</keyword>
<comment type="subcellular location">
    <subcellularLocation>
        <location evidence="1">Periplasm</location>
    </subcellularLocation>
</comment>
<feature type="region of interest" description="Disordered" evidence="2">
    <location>
        <begin position="177"/>
        <end position="211"/>
    </location>
</feature>
<dbReference type="SUPFAM" id="SSF48452">
    <property type="entry name" value="TPR-like"/>
    <property type="match status" value="1"/>
</dbReference>
<keyword evidence="1" id="KW-0131">Cell cycle</keyword>
<dbReference type="GO" id="GO:0030288">
    <property type="term" value="C:outer membrane-bounded periplasmic space"/>
    <property type="evidence" value="ECO:0007669"/>
    <property type="project" value="UniProtKB-UniRule"/>
</dbReference>